<gene>
    <name evidence="1" type="ORF">AVDCRST_MAG82-2796</name>
</gene>
<sequence length="83" mass="9243">MAAYLSLRLWPSGSATGPEIFVLSVGVLGWPLAVSRLVATLMLSLDVGYLTLAHPGCFRAEWEQLFCVSRRRILDQERPLRIA</sequence>
<name>A0A6J4QDL0_9ACTN</name>
<dbReference type="EMBL" id="CADCVA010000345">
    <property type="protein sequence ID" value="CAA9440050.1"/>
    <property type="molecule type" value="Genomic_DNA"/>
</dbReference>
<reference evidence="1" key="1">
    <citation type="submission" date="2020-02" db="EMBL/GenBank/DDBJ databases">
        <authorList>
            <person name="Meier V. D."/>
        </authorList>
    </citation>
    <scope>NUCLEOTIDE SEQUENCE</scope>
    <source>
        <strain evidence="1">AVDCRST_MAG82</strain>
    </source>
</reference>
<organism evidence="1">
    <name type="scientific">uncultured Rubrobacteraceae bacterium</name>
    <dbReference type="NCBI Taxonomy" id="349277"/>
    <lineage>
        <taxon>Bacteria</taxon>
        <taxon>Bacillati</taxon>
        <taxon>Actinomycetota</taxon>
        <taxon>Rubrobacteria</taxon>
        <taxon>Rubrobacterales</taxon>
        <taxon>Rubrobacteraceae</taxon>
        <taxon>environmental samples</taxon>
    </lineage>
</organism>
<dbReference type="AlphaFoldDB" id="A0A6J4QDL0"/>
<proteinExistence type="predicted"/>
<protein>
    <submittedName>
        <fullName evidence="1">Uncharacterized protein</fullName>
    </submittedName>
</protein>
<accession>A0A6J4QDL0</accession>
<evidence type="ECO:0000313" key="1">
    <source>
        <dbReference type="EMBL" id="CAA9440050.1"/>
    </source>
</evidence>